<dbReference type="PANTHER" id="PTHR39166">
    <property type="entry name" value="BLL1166 PROTEIN"/>
    <property type="match status" value="1"/>
</dbReference>
<reference evidence="2" key="1">
    <citation type="journal article" date="2019" name="Int. J. Syst. Evol. Microbiol.">
        <title>The Global Catalogue of Microorganisms (GCM) 10K type strain sequencing project: providing services to taxonomists for standard genome sequencing and annotation.</title>
        <authorList>
            <consortium name="The Broad Institute Genomics Platform"/>
            <consortium name="The Broad Institute Genome Sequencing Center for Infectious Disease"/>
            <person name="Wu L."/>
            <person name="Ma J."/>
        </authorList>
    </citation>
    <scope>NUCLEOTIDE SEQUENCE [LARGE SCALE GENOMIC DNA]</scope>
    <source>
        <strain evidence="2">NBRC 110044</strain>
    </source>
</reference>
<sequence length="192" mass="21288">MQPDLAARLLALVVASPWLMAALRAARTLELPDWCLAAGVVRNMVWDAAHGRTPQPWPESDVDLVYFDATVTDTAHDAGLQARLTGLVPSLVWEVSNQAQVHCWFERYFGHPTAPITSLAEGIASWPETATAVGVWLDHADQLQLVAPLGLEDLFGLLVRRNPAHVSIATYRQRIADKRYAARWPLLTILHE</sequence>
<name>A0ABQ5YJH0_9NEIS</name>
<protein>
    <submittedName>
        <fullName evidence="1">Nitrate reductase</fullName>
    </submittedName>
</protein>
<dbReference type="PANTHER" id="PTHR39166:SF1">
    <property type="entry name" value="BLL1166 PROTEIN"/>
    <property type="match status" value="1"/>
</dbReference>
<dbReference type="Pfam" id="PF06042">
    <property type="entry name" value="NTP_transf_6"/>
    <property type="match status" value="1"/>
</dbReference>
<dbReference type="RefSeq" id="WP_284196893.1">
    <property type="nucleotide sequence ID" value="NZ_BSOG01000002.1"/>
</dbReference>
<organism evidence="1 2">
    <name type="scientific">Chitinimonas prasina</name>
    <dbReference type="NCBI Taxonomy" id="1434937"/>
    <lineage>
        <taxon>Bacteria</taxon>
        <taxon>Pseudomonadati</taxon>
        <taxon>Pseudomonadota</taxon>
        <taxon>Betaproteobacteria</taxon>
        <taxon>Neisseriales</taxon>
        <taxon>Chitinibacteraceae</taxon>
        <taxon>Chitinimonas</taxon>
    </lineage>
</organism>
<evidence type="ECO:0000313" key="1">
    <source>
        <dbReference type="EMBL" id="GLR13808.1"/>
    </source>
</evidence>
<accession>A0ABQ5YJH0</accession>
<comment type="caution">
    <text evidence="1">The sequence shown here is derived from an EMBL/GenBank/DDBJ whole genome shotgun (WGS) entry which is preliminary data.</text>
</comment>
<evidence type="ECO:0000313" key="2">
    <source>
        <dbReference type="Proteomes" id="UP001156706"/>
    </source>
</evidence>
<proteinExistence type="predicted"/>
<keyword evidence="2" id="KW-1185">Reference proteome</keyword>
<dbReference type="Proteomes" id="UP001156706">
    <property type="component" value="Unassembled WGS sequence"/>
</dbReference>
<dbReference type="InterPro" id="IPR009267">
    <property type="entry name" value="NTP_transf_6"/>
</dbReference>
<gene>
    <name evidence="1" type="ORF">GCM10007907_25980</name>
</gene>
<dbReference type="EMBL" id="BSOG01000002">
    <property type="protein sequence ID" value="GLR13808.1"/>
    <property type="molecule type" value="Genomic_DNA"/>
</dbReference>